<keyword evidence="1" id="KW-0812">Transmembrane</keyword>
<keyword evidence="1" id="KW-1133">Transmembrane helix</keyword>
<accession>A0ABS1D7N5</accession>
<feature type="transmembrane region" description="Helical" evidence="1">
    <location>
        <begin position="9"/>
        <end position="28"/>
    </location>
</feature>
<name>A0ABS1D7N5_9PROT</name>
<evidence type="ECO:0000256" key="1">
    <source>
        <dbReference type="SAM" id="Phobius"/>
    </source>
</evidence>
<organism evidence="2 3">
    <name type="scientific">Rhodovibrio sodomensis</name>
    <dbReference type="NCBI Taxonomy" id="1088"/>
    <lineage>
        <taxon>Bacteria</taxon>
        <taxon>Pseudomonadati</taxon>
        <taxon>Pseudomonadota</taxon>
        <taxon>Alphaproteobacteria</taxon>
        <taxon>Rhodospirillales</taxon>
        <taxon>Rhodovibrionaceae</taxon>
        <taxon>Rhodovibrio</taxon>
    </lineage>
</organism>
<dbReference type="EMBL" id="NRRL01000001">
    <property type="protein sequence ID" value="MBK1666433.1"/>
    <property type="molecule type" value="Genomic_DNA"/>
</dbReference>
<gene>
    <name evidence="2" type="ORF">CKO28_00065</name>
</gene>
<proteinExistence type="predicted"/>
<evidence type="ECO:0000313" key="3">
    <source>
        <dbReference type="Proteomes" id="UP001296873"/>
    </source>
</evidence>
<protein>
    <submittedName>
        <fullName evidence="2">Uncharacterized protein</fullName>
    </submittedName>
</protein>
<evidence type="ECO:0000313" key="2">
    <source>
        <dbReference type="EMBL" id="MBK1666433.1"/>
    </source>
</evidence>
<dbReference type="RefSeq" id="WP_200338418.1">
    <property type="nucleotide sequence ID" value="NZ_NRRL01000001.1"/>
</dbReference>
<dbReference type="Proteomes" id="UP001296873">
    <property type="component" value="Unassembled WGS sequence"/>
</dbReference>
<reference evidence="2 3" key="1">
    <citation type="journal article" date="2020" name="Microorganisms">
        <title>Osmotic Adaptation and Compatible Solute Biosynthesis of Phototrophic Bacteria as Revealed from Genome Analyses.</title>
        <authorList>
            <person name="Imhoff J.F."/>
            <person name="Rahn T."/>
            <person name="Kunzel S."/>
            <person name="Keller A."/>
            <person name="Neulinger S.C."/>
        </authorList>
    </citation>
    <scope>NUCLEOTIDE SEQUENCE [LARGE SCALE GENOMIC DNA]</scope>
    <source>
        <strain evidence="2 3">DSM 9895</strain>
    </source>
</reference>
<sequence length="93" mass="10555">MIHGTARQLVPLLTMALTAGLLASLWGHLTREPWRNIEQIFAGAGLLWLYLGLLGFGFHRRRDGTFDWRRVTPYDRAAASWLLGLFASFIQSI</sequence>
<comment type="caution">
    <text evidence="2">The sequence shown here is derived from an EMBL/GenBank/DDBJ whole genome shotgun (WGS) entry which is preliminary data.</text>
</comment>
<keyword evidence="3" id="KW-1185">Reference proteome</keyword>
<feature type="transmembrane region" description="Helical" evidence="1">
    <location>
        <begin position="40"/>
        <end position="59"/>
    </location>
</feature>
<keyword evidence="1" id="KW-0472">Membrane</keyword>